<dbReference type="Gene3D" id="3.60.10.10">
    <property type="entry name" value="Endonuclease/exonuclease/phosphatase"/>
    <property type="match status" value="1"/>
</dbReference>
<evidence type="ECO:0000313" key="3">
    <source>
        <dbReference type="EMBL" id="KXZ41346.1"/>
    </source>
</evidence>
<proteinExistence type="predicted"/>
<protein>
    <recommendedName>
        <fullName evidence="2">Endonuclease/exonuclease/phosphatase domain-containing protein</fullName>
    </recommendedName>
</protein>
<dbReference type="STRING" id="33097.A0A150FUS9"/>
<dbReference type="AlphaFoldDB" id="A0A150FUS9"/>
<dbReference type="SUPFAM" id="SSF56219">
    <property type="entry name" value="DNase I-like"/>
    <property type="match status" value="1"/>
</dbReference>
<sequence>MSQPRTPPSPLPKPAEVVLYDFRPPAHKREAIPQDRPVKIVQWNIERGYKLDAIIAELRELDADVLALQEIDIHCERSGWVDTGRAIAEALGLAYAFVCEFEELHSPLRSPDSQGGGVHGNAILSKYDITNARAVEHRTHPVDWELPPERQPHALARKEPRRGRRLTAAAELATHQGPLLVYSAHLECFCGALGRMAQVSDLFRDTREWEEQQRRQRALAAAPVSAAAEPSPEPPSDAAAASPPAEPMVPPAEPMAAAAPPLPAALLGDLNTLGNGVARLSPHYCTDHLRWASLGWFEAELLEKRVLAVTGAQGWASLGWFEAELLEKRVLAVTDPAPLNSWALRQGLSEAVCRDLVNPGYADPFNSRTDITFDHYKYRWLGHRLMTGKFDWALLRGCRVVGRRLGNHDYAASDHKWLEVEVHLRPAAA</sequence>
<dbReference type="Pfam" id="PF03372">
    <property type="entry name" value="Exo_endo_phos"/>
    <property type="match status" value="1"/>
</dbReference>
<dbReference type="PANTHER" id="PTHR14859:SF15">
    <property type="entry name" value="ENDONUCLEASE_EXONUCLEASE_PHOSPHATASE DOMAIN-CONTAINING PROTEIN"/>
    <property type="match status" value="1"/>
</dbReference>
<dbReference type="InterPro" id="IPR051916">
    <property type="entry name" value="GPI-anchor_lipid_remodeler"/>
</dbReference>
<evidence type="ECO:0000259" key="2">
    <source>
        <dbReference type="Pfam" id="PF03372"/>
    </source>
</evidence>
<feature type="domain" description="Endonuclease/exonuclease/phosphatase" evidence="2">
    <location>
        <begin position="41"/>
        <end position="415"/>
    </location>
</feature>
<dbReference type="PANTHER" id="PTHR14859">
    <property type="entry name" value="CALCOFLUOR WHITE HYPERSENSITIVE PROTEIN PRECURSOR"/>
    <property type="match status" value="1"/>
</dbReference>
<evidence type="ECO:0000313" key="4">
    <source>
        <dbReference type="Proteomes" id="UP000075714"/>
    </source>
</evidence>
<comment type="caution">
    <text evidence="3">The sequence shown here is derived from an EMBL/GenBank/DDBJ whole genome shotgun (WGS) entry which is preliminary data.</text>
</comment>
<dbReference type="GO" id="GO:0006506">
    <property type="term" value="P:GPI anchor biosynthetic process"/>
    <property type="evidence" value="ECO:0007669"/>
    <property type="project" value="TreeGrafter"/>
</dbReference>
<dbReference type="OrthoDB" id="200415at2759"/>
<feature type="region of interest" description="Disordered" evidence="1">
    <location>
        <begin position="213"/>
        <end position="256"/>
    </location>
</feature>
<dbReference type="EMBL" id="LSYV01000527">
    <property type="protein sequence ID" value="KXZ41346.1"/>
    <property type="molecule type" value="Genomic_DNA"/>
</dbReference>
<accession>A0A150FUS9</accession>
<dbReference type="GO" id="GO:0016020">
    <property type="term" value="C:membrane"/>
    <property type="evidence" value="ECO:0007669"/>
    <property type="project" value="GOC"/>
</dbReference>
<evidence type="ECO:0000256" key="1">
    <source>
        <dbReference type="SAM" id="MobiDB-lite"/>
    </source>
</evidence>
<dbReference type="InterPro" id="IPR036691">
    <property type="entry name" value="Endo/exonu/phosph_ase_sf"/>
</dbReference>
<feature type="compositionally biased region" description="Pro residues" evidence="1">
    <location>
        <begin position="244"/>
        <end position="253"/>
    </location>
</feature>
<keyword evidence="4" id="KW-1185">Reference proteome</keyword>
<feature type="compositionally biased region" description="Low complexity" evidence="1">
    <location>
        <begin position="218"/>
        <end position="243"/>
    </location>
</feature>
<reference evidence="4" key="1">
    <citation type="journal article" date="2016" name="Nat. Commun.">
        <title>The Gonium pectorale genome demonstrates co-option of cell cycle regulation during the evolution of multicellularity.</title>
        <authorList>
            <person name="Hanschen E.R."/>
            <person name="Marriage T.N."/>
            <person name="Ferris P.J."/>
            <person name="Hamaji T."/>
            <person name="Toyoda A."/>
            <person name="Fujiyama A."/>
            <person name="Neme R."/>
            <person name="Noguchi H."/>
            <person name="Minakuchi Y."/>
            <person name="Suzuki M."/>
            <person name="Kawai-Toyooka H."/>
            <person name="Smith D.R."/>
            <person name="Sparks H."/>
            <person name="Anderson J."/>
            <person name="Bakaric R."/>
            <person name="Luria V."/>
            <person name="Karger A."/>
            <person name="Kirschner M.W."/>
            <person name="Durand P.M."/>
            <person name="Michod R.E."/>
            <person name="Nozaki H."/>
            <person name="Olson B.J."/>
        </authorList>
    </citation>
    <scope>NUCLEOTIDE SEQUENCE [LARGE SCALE GENOMIC DNA]</scope>
    <source>
        <strain evidence="4">NIES-2863</strain>
    </source>
</reference>
<gene>
    <name evidence="3" type="ORF">GPECTOR_530g529</name>
</gene>
<organism evidence="3 4">
    <name type="scientific">Gonium pectorale</name>
    <name type="common">Green alga</name>
    <dbReference type="NCBI Taxonomy" id="33097"/>
    <lineage>
        <taxon>Eukaryota</taxon>
        <taxon>Viridiplantae</taxon>
        <taxon>Chlorophyta</taxon>
        <taxon>core chlorophytes</taxon>
        <taxon>Chlorophyceae</taxon>
        <taxon>CS clade</taxon>
        <taxon>Chlamydomonadales</taxon>
        <taxon>Volvocaceae</taxon>
        <taxon>Gonium</taxon>
    </lineage>
</organism>
<dbReference type="InterPro" id="IPR005135">
    <property type="entry name" value="Endo/exonuclease/phosphatase"/>
</dbReference>
<dbReference type="Proteomes" id="UP000075714">
    <property type="component" value="Unassembled WGS sequence"/>
</dbReference>
<name>A0A150FUS9_GONPE</name>
<dbReference type="GO" id="GO:0003824">
    <property type="term" value="F:catalytic activity"/>
    <property type="evidence" value="ECO:0007669"/>
    <property type="project" value="InterPro"/>
</dbReference>